<dbReference type="InterPro" id="IPR011009">
    <property type="entry name" value="Kinase-like_dom_sf"/>
</dbReference>
<dbReference type="PANTHER" id="PTHR46084:SF1">
    <property type="entry name" value="PROTEIN MALE DISCOVERER 2"/>
    <property type="match status" value="1"/>
</dbReference>
<proteinExistence type="predicted"/>
<evidence type="ECO:0000256" key="3">
    <source>
        <dbReference type="ARBA" id="ARBA00022729"/>
    </source>
</evidence>
<dbReference type="Gene3D" id="1.10.510.10">
    <property type="entry name" value="Transferase(Phosphotransferase) domain 1"/>
    <property type="match status" value="2"/>
</dbReference>
<dbReference type="Proteomes" id="UP001055439">
    <property type="component" value="Chromosome 4"/>
</dbReference>
<feature type="domain" description="Protein kinase" evidence="10">
    <location>
        <begin position="124"/>
        <end position="451"/>
    </location>
</feature>
<evidence type="ECO:0000313" key="12">
    <source>
        <dbReference type="Proteomes" id="UP001055439"/>
    </source>
</evidence>
<evidence type="ECO:0000256" key="4">
    <source>
        <dbReference type="ARBA" id="ARBA00022737"/>
    </source>
</evidence>
<evidence type="ECO:0000259" key="10">
    <source>
        <dbReference type="PROSITE" id="PS50011"/>
    </source>
</evidence>
<keyword evidence="11" id="KW-0675">Receptor</keyword>
<dbReference type="Pfam" id="PF00560">
    <property type="entry name" value="LRR_1"/>
    <property type="match status" value="2"/>
</dbReference>
<dbReference type="GO" id="GO:0004672">
    <property type="term" value="F:protein kinase activity"/>
    <property type="evidence" value="ECO:0007669"/>
    <property type="project" value="InterPro"/>
</dbReference>
<dbReference type="InterPro" id="IPR032675">
    <property type="entry name" value="LRR_dom_sf"/>
</dbReference>
<organism evidence="11 12">
    <name type="scientific">Musa troglodytarum</name>
    <name type="common">fe'i banana</name>
    <dbReference type="NCBI Taxonomy" id="320322"/>
    <lineage>
        <taxon>Eukaryota</taxon>
        <taxon>Viridiplantae</taxon>
        <taxon>Streptophyta</taxon>
        <taxon>Embryophyta</taxon>
        <taxon>Tracheophyta</taxon>
        <taxon>Spermatophyta</taxon>
        <taxon>Magnoliopsida</taxon>
        <taxon>Liliopsida</taxon>
        <taxon>Zingiberales</taxon>
        <taxon>Musaceae</taxon>
        <taxon>Musa</taxon>
    </lineage>
</organism>
<dbReference type="Pfam" id="PF07714">
    <property type="entry name" value="PK_Tyr_Ser-Thr"/>
    <property type="match status" value="2"/>
</dbReference>
<evidence type="ECO:0000256" key="8">
    <source>
        <dbReference type="SAM" id="MobiDB-lite"/>
    </source>
</evidence>
<dbReference type="InterPro" id="IPR013210">
    <property type="entry name" value="LRR_N_plant-typ"/>
</dbReference>
<dbReference type="OrthoDB" id="291737at2759"/>
<keyword evidence="11" id="KW-0808">Transferase</keyword>
<evidence type="ECO:0000256" key="7">
    <source>
        <dbReference type="ARBA" id="ARBA00046288"/>
    </source>
</evidence>
<dbReference type="EMBL" id="CP097506">
    <property type="protein sequence ID" value="URD98264.1"/>
    <property type="molecule type" value="Genomic_DNA"/>
</dbReference>
<dbReference type="GO" id="GO:0012505">
    <property type="term" value="C:endomembrane system"/>
    <property type="evidence" value="ECO:0007669"/>
    <property type="project" value="UniProtKB-SubCell"/>
</dbReference>
<dbReference type="Gene3D" id="3.80.10.10">
    <property type="entry name" value="Ribonuclease Inhibitor"/>
    <property type="match status" value="2"/>
</dbReference>
<dbReference type="AlphaFoldDB" id="A0A9E7JZR1"/>
<keyword evidence="5 9" id="KW-1133">Transmembrane helix</keyword>
<dbReference type="SUPFAM" id="SSF56112">
    <property type="entry name" value="Protein kinase-like (PK-like)"/>
    <property type="match status" value="2"/>
</dbReference>
<keyword evidence="3" id="KW-0732">Signal</keyword>
<sequence>MGGRWKLAGFHLRKVLCVVLIIYLLTDECLSINLEGLALLRFRLRVESDPFGALANWNPRNNNPCNWTGVRCLDGKVVTLNLKEFSLGILAPELGKLSHLRTVVLYKNKFSGDIPKEIAGLTMLELLDLRNNMLNGIIPKEIGEMLSLKHLLLCHNKFQGNTLWIENPDLHSDLMHDQNLSCDKANNLGHVNHKVGNCFWETGWQKLKKINCFLVLLNGKIIQIFDTPNPCRRLLPSSIRSKGLSDGNEKRNNNRARCGHNRSVENWSKWSVAKAFVTEEFENLEWSARMRIIMGTAYCLQHIHELNPPISHPNLLSSTILVSEDFAAKVADFNVWKEIIAKGKTHGAEDLDDSETVSAGPASNVYSFGILLLEIVSGKVPHTGEQDSLLNLGAEYVDGNGGIDSLLDPALKSHKDEELRVICEVIQECINPDPSKRPTMKEVTSKLSEVISITRSSYTKTLSALVGRTGDSEPKRIFFARNFGPRAWKTEPPENCVSCCAKSCVLTNICGENLCDSLARTEQQHQPVLALDYLIFLMEEPLNCVLYKNKFSGDIPKEIAGLTMLELLDLRNNMLNGIIPKEIGEMLSLKHLLLCHNKFQGNTLWIENPDLHFDLMHDQNLSCDKANNLGHVNHKVGNCFWETGWQKLKKINCFLVLLNGKIIQIFDTPNPCRRLLPSSIRSKGLSDGNEKRNNNRATGFGGPCVLSNVHEHTVRRRLAEETRNLHAAPGSDGPLNHVVSVPPTASGSFPAIRDKSKLKPSLSPISPSLPPVSPFITHPESTPTSVVNDLTSSRRSAMWKYILVLLVAALFLALATCIFLVCHSKGVATIGPWKTGLSGQLQKAFVTDQKNGECGEAYTTYVLSFTYAPKLKCSELEAACEDFSNIICSHPNFIVYKGTLSSGVEVAVVSTTITSVNDWSKHSEMLFRKKVDTLSRINHKNFVNLLGYCEEDVPFMRMMVLEYPPNGTVYEHLHAEEFENLEWSARMRIIMGTAYCLQHIHELNPPISHPNLLSSTILVSEDFAAKVADFNVWKEIIAKGKTHGAEDLDDSETVSAGPASNVYSFGILLLEIVSGKVPHTGEQDSLLNLGAEYVDGNGGIDSLLDPALKSHKDEELRVICEVIQECINPDPSKRPTMKEVTSKLSEVISITPEAATPRLCPLWWAELEILSVEAT</sequence>
<reference evidence="11" key="1">
    <citation type="submission" date="2022-05" db="EMBL/GenBank/DDBJ databases">
        <title>The Musa troglodytarum L. genome provides insights into the mechanism of non-climacteric behaviour and enrichment of carotenoids.</title>
        <authorList>
            <person name="Wang J."/>
        </authorList>
    </citation>
    <scope>NUCLEOTIDE SEQUENCE</scope>
    <source>
        <tissue evidence="11">Leaf</tissue>
    </source>
</reference>
<dbReference type="GO" id="GO:0005524">
    <property type="term" value="F:ATP binding"/>
    <property type="evidence" value="ECO:0007669"/>
    <property type="project" value="InterPro"/>
</dbReference>
<keyword evidence="6 9" id="KW-0472">Membrane</keyword>
<keyword evidence="11" id="KW-0418">Kinase</keyword>
<dbReference type="Pfam" id="PF08263">
    <property type="entry name" value="LRRNT_2"/>
    <property type="match status" value="1"/>
</dbReference>
<dbReference type="Gene3D" id="3.30.200.20">
    <property type="entry name" value="Phosphorylase Kinase, domain 1"/>
    <property type="match status" value="1"/>
</dbReference>
<comment type="subcellular location">
    <subcellularLocation>
        <location evidence="7">Endomembrane system</location>
        <topology evidence="7">Single-pass type I membrane protein</topology>
    </subcellularLocation>
</comment>
<dbReference type="InterPro" id="IPR001611">
    <property type="entry name" value="Leu-rich_rpt"/>
</dbReference>
<dbReference type="PROSITE" id="PS50011">
    <property type="entry name" value="PROTEIN_KINASE_DOM"/>
    <property type="match status" value="2"/>
</dbReference>
<name>A0A9E7JZR1_9LILI</name>
<dbReference type="SUPFAM" id="SSF52058">
    <property type="entry name" value="L domain-like"/>
    <property type="match status" value="2"/>
</dbReference>
<accession>A0A9E7JZR1</accession>
<feature type="transmembrane region" description="Helical" evidence="9">
    <location>
        <begin position="798"/>
        <end position="822"/>
    </location>
</feature>
<feature type="region of interest" description="Disordered" evidence="8">
    <location>
        <begin position="683"/>
        <end position="702"/>
    </location>
</feature>
<evidence type="ECO:0000256" key="2">
    <source>
        <dbReference type="ARBA" id="ARBA00022692"/>
    </source>
</evidence>
<protein>
    <submittedName>
        <fullName evidence="11">LRR receptor-like serine threonine-protein kinase</fullName>
    </submittedName>
</protein>
<dbReference type="InterPro" id="IPR000719">
    <property type="entry name" value="Prot_kinase_dom"/>
</dbReference>
<evidence type="ECO:0000256" key="1">
    <source>
        <dbReference type="ARBA" id="ARBA00022614"/>
    </source>
</evidence>
<evidence type="ECO:0000256" key="9">
    <source>
        <dbReference type="SAM" id="Phobius"/>
    </source>
</evidence>
<gene>
    <name evidence="11" type="ORF">MUK42_31101</name>
</gene>
<evidence type="ECO:0000256" key="5">
    <source>
        <dbReference type="ARBA" id="ARBA00022989"/>
    </source>
</evidence>
<evidence type="ECO:0000313" key="11">
    <source>
        <dbReference type="EMBL" id="URD98264.1"/>
    </source>
</evidence>
<keyword evidence="4" id="KW-0677">Repeat</keyword>
<dbReference type="InterPro" id="IPR001245">
    <property type="entry name" value="Ser-Thr/Tyr_kinase_cat_dom"/>
</dbReference>
<evidence type="ECO:0000256" key="6">
    <source>
        <dbReference type="ARBA" id="ARBA00023136"/>
    </source>
</evidence>
<keyword evidence="2 9" id="KW-0812">Transmembrane</keyword>
<dbReference type="PANTHER" id="PTHR46084">
    <property type="entry name" value="PROTEIN MALE DISCOVERER 2"/>
    <property type="match status" value="1"/>
</dbReference>
<feature type="domain" description="Protein kinase" evidence="10">
    <location>
        <begin position="843"/>
        <end position="1148"/>
    </location>
</feature>
<keyword evidence="1" id="KW-0433">Leucine-rich repeat</keyword>
<dbReference type="FunFam" id="3.30.200.20:FF:000489">
    <property type="entry name" value="Inactive receptor-like serine/threonine-protein kinase"/>
    <property type="match status" value="1"/>
</dbReference>
<dbReference type="FunFam" id="3.80.10.10:FF:000129">
    <property type="entry name" value="Leucine-rich repeat receptor-like kinase"/>
    <property type="match status" value="1"/>
</dbReference>
<keyword evidence="12" id="KW-1185">Reference proteome</keyword>